<feature type="region of interest" description="Disordered" evidence="4">
    <location>
        <begin position="1"/>
        <end position="46"/>
    </location>
</feature>
<accession>A0A2C5WZH5</accession>
<proteinExistence type="predicted"/>
<dbReference type="OrthoDB" id="343296at2759"/>
<feature type="domain" description="EF-hand" evidence="5">
    <location>
        <begin position="142"/>
        <end position="177"/>
    </location>
</feature>
<dbReference type="InterPro" id="IPR018247">
    <property type="entry name" value="EF_Hand_1_Ca_BS"/>
</dbReference>
<dbReference type="Pfam" id="PF00036">
    <property type="entry name" value="EF-hand_1"/>
    <property type="match status" value="1"/>
</dbReference>
<keyword evidence="6" id="KW-0132">Cell division</keyword>
<dbReference type="PANTHER" id="PTHR23048:SF59">
    <property type="entry name" value="EF-HAND SUPERFAMILY PROTEIN"/>
    <property type="match status" value="1"/>
</dbReference>
<dbReference type="InterPro" id="IPR011992">
    <property type="entry name" value="EF-hand-dom_pair"/>
</dbReference>
<evidence type="ECO:0000256" key="3">
    <source>
        <dbReference type="ARBA" id="ARBA00022837"/>
    </source>
</evidence>
<evidence type="ECO:0000259" key="5">
    <source>
        <dbReference type="PROSITE" id="PS50222"/>
    </source>
</evidence>
<feature type="domain" description="EF-hand" evidence="5">
    <location>
        <begin position="57"/>
        <end position="92"/>
    </location>
</feature>
<dbReference type="FunFam" id="1.10.238.10:FF:000003">
    <property type="entry name" value="Calmodulin A"/>
    <property type="match status" value="1"/>
</dbReference>
<dbReference type="SMART" id="SM00054">
    <property type="entry name" value="EFh"/>
    <property type="match status" value="3"/>
</dbReference>
<comment type="caution">
    <text evidence="6">The sequence shown here is derived from an EMBL/GenBank/DDBJ whole genome shotgun (WGS) entry which is preliminary data.</text>
</comment>
<reference evidence="6 7" key="1">
    <citation type="journal article" date="2013" name="Fungal Biol.">
        <title>Analysis of microsatellite markers in the genome of the plant pathogen Ceratocystis fimbriata.</title>
        <authorList>
            <person name="Simpson M.C."/>
            <person name="Wilken P.M."/>
            <person name="Coetzee M.P."/>
            <person name="Wingfield M.J."/>
            <person name="Wingfield B.D."/>
        </authorList>
    </citation>
    <scope>NUCLEOTIDE SEQUENCE [LARGE SCALE GENOMIC DNA]</scope>
    <source>
        <strain evidence="6 7">CBS 114723</strain>
    </source>
</reference>
<protein>
    <recommendedName>
        <fullName evidence="1">Calmodulin</fullName>
    </recommendedName>
</protein>
<dbReference type="EMBL" id="APWK03000103">
    <property type="protein sequence ID" value="PHH51120.1"/>
    <property type="molecule type" value="Genomic_DNA"/>
</dbReference>
<keyword evidence="3" id="KW-0106">Calcium</keyword>
<dbReference type="InterPro" id="IPR050230">
    <property type="entry name" value="CALM/Myosin/TropC-like"/>
</dbReference>
<dbReference type="GO" id="GO:0016460">
    <property type="term" value="C:myosin II complex"/>
    <property type="evidence" value="ECO:0007669"/>
    <property type="project" value="TreeGrafter"/>
</dbReference>
<dbReference type="GO" id="GO:0051301">
    <property type="term" value="P:cell division"/>
    <property type="evidence" value="ECO:0007669"/>
    <property type="project" value="UniProtKB-KW"/>
</dbReference>
<dbReference type="PANTHER" id="PTHR23048">
    <property type="entry name" value="MYOSIN LIGHT CHAIN 1, 3"/>
    <property type="match status" value="1"/>
</dbReference>
<sequence>MSYPIQVPRTPPKRSHPAMSHPRDNRVSFQVRDGYGRQQQQEQQDVVLSEAQKITEDQRAEIAQAFDLFDQDHDGFLDFHEFKFGLKTLGFDLQKARVYDLLTTKGVAPPWHPQNEPCPGPSLRITSPVFEEVAGTLMASRDPREDLGRAFDLFDVDGDGVISLDDLRQVNKSIKQGTSASESDMANMISQADLTGKGGVNRDEFIDMMVAAKRRRGYGK</sequence>
<dbReference type="CDD" id="cd00051">
    <property type="entry name" value="EFh"/>
    <property type="match status" value="2"/>
</dbReference>
<feature type="domain" description="EF-hand" evidence="5">
    <location>
        <begin position="180"/>
        <end position="215"/>
    </location>
</feature>
<dbReference type="Pfam" id="PF13499">
    <property type="entry name" value="EF-hand_7"/>
    <property type="match status" value="1"/>
</dbReference>
<dbReference type="InterPro" id="IPR002048">
    <property type="entry name" value="EF_hand_dom"/>
</dbReference>
<evidence type="ECO:0000313" key="7">
    <source>
        <dbReference type="Proteomes" id="UP000222788"/>
    </source>
</evidence>
<dbReference type="PROSITE" id="PS00018">
    <property type="entry name" value="EF_HAND_1"/>
    <property type="match status" value="2"/>
</dbReference>
<dbReference type="SUPFAM" id="SSF47473">
    <property type="entry name" value="EF-hand"/>
    <property type="match status" value="1"/>
</dbReference>
<keyword evidence="2" id="KW-0677">Repeat</keyword>
<evidence type="ECO:0000256" key="1">
    <source>
        <dbReference type="ARBA" id="ARBA00020786"/>
    </source>
</evidence>
<dbReference type="STRING" id="1035309.A0A2C5WZH5"/>
<organism evidence="6 7">
    <name type="scientific">Ceratocystis fimbriata CBS 114723</name>
    <dbReference type="NCBI Taxonomy" id="1035309"/>
    <lineage>
        <taxon>Eukaryota</taxon>
        <taxon>Fungi</taxon>
        <taxon>Dikarya</taxon>
        <taxon>Ascomycota</taxon>
        <taxon>Pezizomycotina</taxon>
        <taxon>Sordariomycetes</taxon>
        <taxon>Hypocreomycetidae</taxon>
        <taxon>Microascales</taxon>
        <taxon>Ceratocystidaceae</taxon>
        <taxon>Ceratocystis</taxon>
    </lineage>
</organism>
<dbReference type="AlphaFoldDB" id="A0A2C5WZH5"/>
<name>A0A2C5WZH5_9PEZI</name>
<reference evidence="6 7" key="2">
    <citation type="journal article" date="2013" name="IMA Fungus">
        <title>IMA Genome-F 1: Ceratocystis fimbriata: Draft nuclear genome sequence for the plant pathogen, Ceratocystis fimbriata.</title>
        <authorList>
            <person name="Wilken P.M."/>
            <person name="Steenkamp E.T."/>
            <person name="Wingfield M.J."/>
            <person name="de Beer Z.W."/>
            <person name="Wingfield B.D."/>
        </authorList>
    </citation>
    <scope>NUCLEOTIDE SEQUENCE [LARGE SCALE GENOMIC DNA]</scope>
    <source>
        <strain evidence="6 7">CBS 114723</strain>
    </source>
</reference>
<dbReference type="Gene3D" id="1.10.238.10">
    <property type="entry name" value="EF-hand"/>
    <property type="match status" value="2"/>
</dbReference>
<dbReference type="GO" id="GO:0005509">
    <property type="term" value="F:calcium ion binding"/>
    <property type="evidence" value="ECO:0007669"/>
    <property type="project" value="InterPro"/>
</dbReference>
<keyword evidence="6" id="KW-0131">Cell cycle</keyword>
<dbReference type="PROSITE" id="PS50222">
    <property type="entry name" value="EF_HAND_2"/>
    <property type="match status" value="3"/>
</dbReference>
<keyword evidence="7" id="KW-1185">Reference proteome</keyword>
<gene>
    <name evidence="6" type="primary">CDC31</name>
    <name evidence="6" type="ORF">CFIMG_005153RA</name>
</gene>
<evidence type="ECO:0000313" key="6">
    <source>
        <dbReference type="EMBL" id="PHH51120.1"/>
    </source>
</evidence>
<dbReference type="Proteomes" id="UP000222788">
    <property type="component" value="Unassembled WGS sequence"/>
</dbReference>
<evidence type="ECO:0000256" key="2">
    <source>
        <dbReference type="ARBA" id="ARBA00022737"/>
    </source>
</evidence>
<evidence type="ECO:0000256" key="4">
    <source>
        <dbReference type="SAM" id="MobiDB-lite"/>
    </source>
</evidence>